<name>A0ABV1V9L0_9ACTN</name>
<evidence type="ECO:0000313" key="2">
    <source>
        <dbReference type="Proteomes" id="UP001490330"/>
    </source>
</evidence>
<comment type="caution">
    <text evidence="1">The sequence shown here is derived from an EMBL/GenBank/DDBJ whole genome shotgun (WGS) entry which is preliminary data.</text>
</comment>
<sequence length="176" mass="17844">MIVLLLVLVAVSTAVVLGRGAGTRLRRPYPAQGPPGVRAPRRPGAPFRVVAQVAGGAAALLYVWGALCVLSAVMEAEDGGAGSAPMRPCRTGASPELSGRVVDYSVSYLPLRFRCETGDGAGYASADIPGYVNPGLAVLALTAVASAVAAGWATELRARAERRPVTGHSNGPGGPV</sequence>
<proteinExistence type="predicted"/>
<organism evidence="1 2">
    <name type="scientific">Streptomyces flaveolus</name>
    <dbReference type="NCBI Taxonomy" id="67297"/>
    <lineage>
        <taxon>Bacteria</taxon>
        <taxon>Bacillati</taxon>
        <taxon>Actinomycetota</taxon>
        <taxon>Actinomycetes</taxon>
        <taxon>Kitasatosporales</taxon>
        <taxon>Streptomycetaceae</taxon>
        <taxon>Streptomyces</taxon>
    </lineage>
</organism>
<reference evidence="1 2" key="1">
    <citation type="submission" date="2024-06" db="EMBL/GenBank/DDBJ databases">
        <title>The Natural Products Discovery Center: Release of the First 8490 Sequenced Strains for Exploring Actinobacteria Biosynthetic Diversity.</title>
        <authorList>
            <person name="Kalkreuter E."/>
            <person name="Kautsar S.A."/>
            <person name="Yang D."/>
            <person name="Bader C.D."/>
            <person name="Teijaro C.N."/>
            <person name="Fluegel L."/>
            <person name="Davis C.M."/>
            <person name="Simpson J.R."/>
            <person name="Lauterbach L."/>
            <person name="Steele A.D."/>
            <person name="Gui C."/>
            <person name="Meng S."/>
            <person name="Li G."/>
            <person name="Viehrig K."/>
            <person name="Ye F."/>
            <person name="Su P."/>
            <person name="Kiefer A.F."/>
            <person name="Nichols A."/>
            <person name="Cepeda A.J."/>
            <person name="Yan W."/>
            <person name="Fan B."/>
            <person name="Jiang Y."/>
            <person name="Adhikari A."/>
            <person name="Zheng C.-J."/>
            <person name="Schuster L."/>
            <person name="Cowan T.M."/>
            <person name="Smanski M.J."/>
            <person name="Chevrette M.G."/>
            <person name="De Carvalho L.P.S."/>
            <person name="Shen B."/>
        </authorList>
    </citation>
    <scope>NUCLEOTIDE SEQUENCE [LARGE SCALE GENOMIC DNA]</scope>
    <source>
        <strain evidence="1 2">NPDC000632</strain>
    </source>
</reference>
<dbReference type="EMBL" id="JBEPCV010000002">
    <property type="protein sequence ID" value="MER6902746.1"/>
    <property type="molecule type" value="Genomic_DNA"/>
</dbReference>
<gene>
    <name evidence="1" type="ORF">ABT322_02985</name>
</gene>
<evidence type="ECO:0008006" key="3">
    <source>
        <dbReference type="Google" id="ProtNLM"/>
    </source>
</evidence>
<dbReference type="RefSeq" id="WP_350724532.1">
    <property type="nucleotide sequence ID" value="NZ_JBEPCO010000056.1"/>
</dbReference>
<evidence type="ECO:0000313" key="1">
    <source>
        <dbReference type="EMBL" id="MER6902746.1"/>
    </source>
</evidence>
<dbReference type="Proteomes" id="UP001490330">
    <property type="component" value="Unassembled WGS sequence"/>
</dbReference>
<protein>
    <recommendedName>
        <fullName evidence="3">Integral membrane protein</fullName>
    </recommendedName>
</protein>
<accession>A0ABV1V9L0</accession>
<keyword evidence="2" id="KW-1185">Reference proteome</keyword>